<dbReference type="OrthoDB" id="3358048at2759"/>
<evidence type="ECO:0000313" key="2">
    <source>
        <dbReference type="EMBL" id="EHY55740.1"/>
    </source>
</evidence>
<organism evidence="2 3">
    <name type="scientific">Exophiala dermatitidis (strain ATCC 34100 / CBS 525.76 / NIH/UT8656)</name>
    <name type="common">Black yeast</name>
    <name type="synonym">Wangiella dermatitidis</name>
    <dbReference type="NCBI Taxonomy" id="858893"/>
    <lineage>
        <taxon>Eukaryota</taxon>
        <taxon>Fungi</taxon>
        <taxon>Dikarya</taxon>
        <taxon>Ascomycota</taxon>
        <taxon>Pezizomycotina</taxon>
        <taxon>Eurotiomycetes</taxon>
        <taxon>Chaetothyriomycetidae</taxon>
        <taxon>Chaetothyriales</taxon>
        <taxon>Herpotrichiellaceae</taxon>
        <taxon>Exophiala</taxon>
    </lineage>
</organism>
<keyword evidence="1" id="KW-0812">Transmembrane</keyword>
<dbReference type="AlphaFoldDB" id="H6BUQ3"/>
<dbReference type="HOGENOM" id="CLU_099932_1_0_1"/>
<accession>H6BUQ3</accession>
<evidence type="ECO:0000313" key="3">
    <source>
        <dbReference type="Proteomes" id="UP000007304"/>
    </source>
</evidence>
<dbReference type="InParanoid" id="H6BUQ3"/>
<feature type="transmembrane region" description="Helical" evidence="1">
    <location>
        <begin position="61"/>
        <end position="83"/>
    </location>
</feature>
<keyword evidence="1" id="KW-0472">Membrane</keyword>
<protein>
    <submittedName>
        <fullName evidence="2">Uncharacterized protein</fullName>
    </submittedName>
</protein>
<dbReference type="VEuPathDB" id="FungiDB:HMPREF1120_03864"/>
<feature type="transmembrane region" description="Helical" evidence="1">
    <location>
        <begin position="35"/>
        <end position="55"/>
    </location>
</feature>
<feature type="transmembrane region" description="Helical" evidence="1">
    <location>
        <begin position="158"/>
        <end position="177"/>
    </location>
</feature>
<keyword evidence="1" id="KW-1133">Transmembrane helix</keyword>
<keyword evidence="3" id="KW-1185">Reference proteome</keyword>
<dbReference type="RefSeq" id="XP_009156201.1">
    <property type="nucleotide sequence ID" value="XM_009157953.1"/>
</dbReference>
<dbReference type="Proteomes" id="UP000007304">
    <property type="component" value="Unassembled WGS sequence"/>
</dbReference>
<dbReference type="EMBL" id="JH226132">
    <property type="protein sequence ID" value="EHY55740.1"/>
    <property type="molecule type" value="Genomic_DNA"/>
</dbReference>
<feature type="transmembrane region" description="Helical" evidence="1">
    <location>
        <begin position="197"/>
        <end position="215"/>
    </location>
</feature>
<evidence type="ECO:0000256" key="1">
    <source>
        <dbReference type="SAM" id="Phobius"/>
    </source>
</evidence>
<name>H6BUQ3_EXODN</name>
<dbReference type="OMA" id="ILMAWAI"/>
<sequence length="239" mass="26170">MKWTKKHNSDHTPRTEQEHLLSKLQASESASNRQYTLILTGLPLIVVLLFLRYLFASTTASMAMLCLLSITSLLASSYIMYFIPIITSADTDTNTNSAPSSRRTPSSVFATANNDNGIGKASSFSLSSIGRNLRQRQLPAGPLLTFANGDMGGPIERYLPTLNAAISLLLFFSAMAYRSKGRNRDGAPSATTSVPEGLWMFLLLPGLVFVMVYVAKRSMGDIQSGLRELQGLRYEYKGA</sequence>
<gene>
    <name evidence="2" type="ORF">HMPREF1120_03864</name>
</gene>
<reference evidence="2" key="1">
    <citation type="submission" date="2011-07" db="EMBL/GenBank/DDBJ databases">
        <title>The Genome Sequence of Exophiala (Wangiella) dermatitidis NIH/UT8656.</title>
        <authorList>
            <consortium name="The Broad Institute Genome Sequencing Platform"/>
            <person name="Cuomo C."/>
            <person name="Wang Z."/>
            <person name="Hunicke-Smith S."/>
            <person name="Szanislo P.J."/>
            <person name="Earl A."/>
            <person name="Young S.K."/>
            <person name="Zeng Q."/>
            <person name="Gargeya S."/>
            <person name="Fitzgerald M."/>
            <person name="Haas B."/>
            <person name="Abouelleil A."/>
            <person name="Alvarado L."/>
            <person name="Arachchi H.M."/>
            <person name="Berlin A."/>
            <person name="Brown A."/>
            <person name="Chapman S.B."/>
            <person name="Chen Z."/>
            <person name="Dunbar C."/>
            <person name="Freedman E."/>
            <person name="Gearin G."/>
            <person name="Gellesch M."/>
            <person name="Goldberg J."/>
            <person name="Griggs A."/>
            <person name="Gujja S."/>
            <person name="Heiman D."/>
            <person name="Howarth C."/>
            <person name="Larson L."/>
            <person name="Lui A."/>
            <person name="MacDonald P.J.P."/>
            <person name="Montmayeur A."/>
            <person name="Murphy C."/>
            <person name="Neiman D."/>
            <person name="Pearson M."/>
            <person name="Priest M."/>
            <person name="Roberts A."/>
            <person name="Saif S."/>
            <person name="Shea T."/>
            <person name="Shenoy N."/>
            <person name="Sisk P."/>
            <person name="Stolte C."/>
            <person name="Sykes S."/>
            <person name="Wortman J."/>
            <person name="Nusbaum C."/>
            <person name="Birren B."/>
        </authorList>
    </citation>
    <scope>NUCLEOTIDE SEQUENCE</scope>
    <source>
        <strain evidence="2">NIH/UT8656</strain>
    </source>
</reference>
<dbReference type="GeneID" id="20308503"/>
<proteinExistence type="predicted"/>